<keyword evidence="2" id="KW-1185">Reference proteome</keyword>
<sequence length="104" mass="12294">MSNNENELKNNFKMKMEIDNDNNNINNDMKTDVNIEAMLNSIIIPVSINNRITIRKGMTYTKLIRYWNQSKVQKSGDNWKLNQILDILDQIKKRGFYSRSILII</sequence>
<evidence type="ECO:0000313" key="1">
    <source>
        <dbReference type="EMBL" id="CAG8685623.1"/>
    </source>
</evidence>
<dbReference type="Proteomes" id="UP000789405">
    <property type="component" value="Unassembled WGS sequence"/>
</dbReference>
<evidence type="ECO:0000313" key="2">
    <source>
        <dbReference type="Proteomes" id="UP000789405"/>
    </source>
</evidence>
<protein>
    <submittedName>
        <fullName evidence="1">15632_t:CDS:1</fullName>
    </submittedName>
</protein>
<name>A0A9N9ER05_9GLOM</name>
<comment type="caution">
    <text evidence="1">The sequence shown here is derived from an EMBL/GenBank/DDBJ whole genome shotgun (WGS) entry which is preliminary data.</text>
</comment>
<accession>A0A9N9ER05</accession>
<dbReference type="AlphaFoldDB" id="A0A9N9ER05"/>
<reference evidence="1" key="1">
    <citation type="submission" date="2021-06" db="EMBL/GenBank/DDBJ databases">
        <authorList>
            <person name="Kallberg Y."/>
            <person name="Tangrot J."/>
            <person name="Rosling A."/>
        </authorList>
    </citation>
    <scope>NUCLEOTIDE SEQUENCE</scope>
    <source>
        <strain evidence="1">MA453B</strain>
    </source>
</reference>
<organism evidence="1 2">
    <name type="scientific">Dentiscutata erythropus</name>
    <dbReference type="NCBI Taxonomy" id="1348616"/>
    <lineage>
        <taxon>Eukaryota</taxon>
        <taxon>Fungi</taxon>
        <taxon>Fungi incertae sedis</taxon>
        <taxon>Mucoromycota</taxon>
        <taxon>Glomeromycotina</taxon>
        <taxon>Glomeromycetes</taxon>
        <taxon>Diversisporales</taxon>
        <taxon>Gigasporaceae</taxon>
        <taxon>Dentiscutata</taxon>
    </lineage>
</organism>
<gene>
    <name evidence="1" type="ORF">DERYTH_LOCUS12090</name>
</gene>
<dbReference type="EMBL" id="CAJVPY010007775">
    <property type="protein sequence ID" value="CAG8685623.1"/>
    <property type="molecule type" value="Genomic_DNA"/>
</dbReference>
<proteinExistence type="predicted"/>